<dbReference type="OrthoDB" id="9805628at2"/>
<dbReference type="InterPro" id="IPR043131">
    <property type="entry name" value="BCAT-like_N"/>
</dbReference>
<protein>
    <submittedName>
        <fullName evidence="1">IlvE1</fullName>
    </submittedName>
</protein>
<dbReference type="Gene3D" id="3.20.10.10">
    <property type="entry name" value="D-amino Acid Aminotransferase, subunit A, domain 2"/>
    <property type="match status" value="1"/>
</dbReference>
<accession>Q0F2D1</accession>
<reference evidence="1 2" key="1">
    <citation type="submission" date="2006-09" db="EMBL/GenBank/DDBJ databases">
        <authorList>
            <person name="Emerson D."/>
            <person name="Ferriera S."/>
            <person name="Johnson J."/>
            <person name="Kravitz S."/>
            <person name="Halpern A."/>
            <person name="Remington K."/>
            <person name="Beeson K."/>
            <person name="Tran B."/>
            <person name="Rogers Y.-H."/>
            <person name="Friedman R."/>
            <person name="Venter J.C."/>
        </authorList>
    </citation>
    <scope>NUCLEOTIDE SEQUENCE [LARGE SCALE GENOMIC DNA]</scope>
    <source>
        <strain evidence="1 2">PV-1</strain>
    </source>
</reference>
<name>Q0F2D1_9PROT</name>
<dbReference type="Proteomes" id="UP000005297">
    <property type="component" value="Unassembled WGS sequence"/>
</dbReference>
<dbReference type="Gene3D" id="3.30.470.10">
    <property type="match status" value="1"/>
</dbReference>
<dbReference type="GO" id="GO:0003824">
    <property type="term" value="F:catalytic activity"/>
    <property type="evidence" value="ECO:0007669"/>
    <property type="project" value="InterPro"/>
</dbReference>
<dbReference type="eggNOG" id="COG0115">
    <property type="taxonomic scope" value="Bacteria"/>
</dbReference>
<evidence type="ECO:0000313" key="1">
    <source>
        <dbReference type="EMBL" id="EAU55619.1"/>
    </source>
</evidence>
<dbReference type="InterPro" id="IPR043132">
    <property type="entry name" value="BCAT-like_C"/>
</dbReference>
<dbReference type="HOGENOM" id="CLU_1056210_0_0_0"/>
<comment type="caution">
    <text evidence="1">The sequence shown here is derived from an EMBL/GenBank/DDBJ whole genome shotgun (WGS) entry which is preliminary data.</text>
</comment>
<organism evidence="1 2">
    <name type="scientific">Mariprofundus ferrooxydans PV-1</name>
    <dbReference type="NCBI Taxonomy" id="314345"/>
    <lineage>
        <taxon>Bacteria</taxon>
        <taxon>Pseudomonadati</taxon>
        <taxon>Pseudomonadota</taxon>
        <taxon>Candidatius Mariprofundia</taxon>
        <taxon>Mariprofundales</taxon>
        <taxon>Mariprofundaceae</taxon>
        <taxon>Mariprofundus</taxon>
    </lineage>
</organism>
<dbReference type="Pfam" id="PF01063">
    <property type="entry name" value="Aminotran_4"/>
    <property type="match status" value="1"/>
</dbReference>
<gene>
    <name evidence="1" type="ORF">SPV1_01687</name>
</gene>
<dbReference type="InterPro" id="IPR001544">
    <property type="entry name" value="Aminotrans_IV"/>
</dbReference>
<evidence type="ECO:0000313" key="2">
    <source>
        <dbReference type="Proteomes" id="UP000005297"/>
    </source>
</evidence>
<keyword evidence="2" id="KW-1185">Reference proteome</keyword>
<sequence length="249" mass="27137">MDRGLAYAEACFETFRVINGEIFNWPAHAARLRRGLDAFGLTVSDAQTERMHAACLQAAAGTDALVRLTVSGGDASWGLFTPADAISARIQVMPYHADAVLPVLKVMEWSSPPIHRMAKFTADYASTLRVLRGERHALFVHQQQLVSAATANVMIFRHGQWWTPALTAGVLPGVIRQHLITSGVVREGVCPARWLDDCDALALTASSFFVRPVAGIRREQRSCDLVDLSAGLKQSLYGMPGVPKDLLDA</sequence>
<dbReference type="InParanoid" id="Q0F2D1"/>
<proteinExistence type="predicted"/>
<dbReference type="SUPFAM" id="SSF56752">
    <property type="entry name" value="D-aminoacid aminotransferase-like PLP-dependent enzymes"/>
    <property type="match status" value="1"/>
</dbReference>
<dbReference type="STRING" id="314344.AL013_01360"/>
<dbReference type="EMBL" id="AATS01000002">
    <property type="protein sequence ID" value="EAU55619.1"/>
    <property type="molecule type" value="Genomic_DNA"/>
</dbReference>
<dbReference type="AlphaFoldDB" id="Q0F2D1"/>
<dbReference type="InterPro" id="IPR036038">
    <property type="entry name" value="Aminotransferase-like"/>
</dbReference>